<accession>A0A0R1PTL8</accession>
<evidence type="ECO:0000256" key="4">
    <source>
        <dbReference type="ARBA" id="ARBA00022827"/>
    </source>
</evidence>
<evidence type="ECO:0000256" key="1">
    <source>
        <dbReference type="ARBA" id="ARBA00001974"/>
    </source>
</evidence>
<keyword evidence="7" id="KW-0676">Redox-active center</keyword>
<keyword evidence="4" id="KW-0274">FAD</keyword>
<keyword evidence="3" id="KW-0285">Flavoprotein</keyword>
<dbReference type="PANTHER" id="PTHR43429">
    <property type="entry name" value="PYRIDINE NUCLEOTIDE-DISULFIDE OXIDOREDUCTASE DOMAIN-CONTAINING"/>
    <property type="match status" value="1"/>
</dbReference>
<dbReference type="SUPFAM" id="SSF51905">
    <property type="entry name" value="FAD/NAD(P)-binding domain"/>
    <property type="match status" value="1"/>
</dbReference>
<protein>
    <submittedName>
        <fullName evidence="10">NADH oxidase</fullName>
    </submittedName>
</protein>
<evidence type="ECO:0000259" key="9">
    <source>
        <dbReference type="Pfam" id="PF07992"/>
    </source>
</evidence>
<comment type="caution">
    <text evidence="10">The sequence shown here is derived from an EMBL/GenBank/DDBJ whole genome shotgun (WGS) entry which is preliminary data.</text>
</comment>
<dbReference type="Proteomes" id="UP000051155">
    <property type="component" value="Unassembled WGS sequence"/>
</dbReference>
<dbReference type="Pfam" id="PF07992">
    <property type="entry name" value="Pyr_redox_2"/>
    <property type="match status" value="1"/>
</dbReference>
<dbReference type="Pfam" id="PF02852">
    <property type="entry name" value="Pyr_redox_dim"/>
    <property type="match status" value="1"/>
</dbReference>
<dbReference type="STRING" id="1423812.FD20_GL002042"/>
<dbReference type="AlphaFoldDB" id="A0A0R1PTL8"/>
<evidence type="ECO:0000256" key="3">
    <source>
        <dbReference type="ARBA" id="ARBA00022630"/>
    </source>
</evidence>
<dbReference type="InterPro" id="IPR004099">
    <property type="entry name" value="Pyr_nucl-diS_OxRdtase_dimer"/>
</dbReference>
<dbReference type="SUPFAM" id="SSF55424">
    <property type="entry name" value="FAD/NAD-linked reductases, dimerisation (C-terminal) domain"/>
    <property type="match status" value="1"/>
</dbReference>
<evidence type="ECO:0000259" key="8">
    <source>
        <dbReference type="Pfam" id="PF02852"/>
    </source>
</evidence>
<evidence type="ECO:0000256" key="7">
    <source>
        <dbReference type="ARBA" id="ARBA00023284"/>
    </source>
</evidence>
<dbReference type="InterPro" id="IPR036188">
    <property type="entry name" value="FAD/NAD-bd_sf"/>
</dbReference>
<organism evidence="10 11">
    <name type="scientific">Liquorilactobacillus uvarum DSM 19971</name>
    <dbReference type="NCBI Taxonomy" id="1423812"/>
    <lineage>
        <taxon>Bacteria</taxon>
        <taxon>Bacillati</taxon>
        <taxon>Bacillota</taxon>
        <taxon>Bacilli</taxon>
        <taxon>Lactobacillales</taxon>
        <taxon>Lactobacillaceae</taxon>
        <taxon>Liquorilactobacillus</taxon>
    </lineage>
</organism>
<dbReference type="PATRIC" id="fig|1423812.3.peg.2169"/>
<dbReference type="GO" id="GO:0016491">
    <property type="term" value="F:oxidoreductase activity"/>
    <property type="evidence" value="ECO:0007669"/>
    <property type="project" value="UniProtKB-KW"/>
</dbReference>
<dbReference type="InterPro" id="IPR050260">
    <property type="entry name" value="FAD-bd_OxRdtase"/>
</dbReference>
<reference evidence="10 11" key="1">
    <citation type="journal article" date="2015" name="Genome Announc.">
        <title>Expanding the biotechnology potential of lactobacilli through comparative genomics of 213 strains and associated genera.</title>
        <authorList>
            <person name="Sun Z."/>
            <person name="Harris H.M."/>
            <person name="McCann A."/>
            <person name="Guo C."/>
            <person name="Argimon S."/>
            <person name="Zhang W."/>
            <person name="Yang X."/>
            <person name="Jeffery I.B."/>
            <person name="Cooney J.C."/>
            <person name="Kagawa T.F."/>
            <person name="Liu W."/>
            <person name="Song Y."/>
            <person name="Salvetti E."/>
            <person name="Wrobel A."/>
            <person name="Rasinkangas P."/>
            <person name="Parkhill J."/>
            <person name="Rea M.C."/>
            <person name="O'Sullivan O."/>
            <person name="Ritari J."/>
            <person name="Douillard F.P."/>
            <person name="Paul Ross R."/>
            <person name="Yang R."/>
            <person name="Briner A.E."/>
            <person name="Felis G.E."/>
            <person name="de Vos W.M."/>
            <person name="Barrangou R."/>
            <person name="Klaenhammer T.R."/>
            <person name="Caufield P.W."/>
            <person name="Cui Y."/>
            <person name="Zhang H."/>
            <person name="O'Toole P.W."/>
        </authorList>
    </citation>
    <scope>NUCLEOTIDE SEQUENCE [LARGE SCALE GENOMIC DNA]</scope>
    <source>
        <strain evidence="10 11">DSM 19971</strain>
    </source>
</reference>
<dbReference type="EMBL" id="AZEG01000056">
    <property type="protein sequence ID" value="KRL33029.1"/>
    <property type="molecule type" value="Genomic_DNA"/>
</dbReference>
<dbReference type="PANTHER" id="PTHR43429:SF1">
    <property type="entry name" value="NAD(P)H SULFUR OXIDOREDUCTASE (COA-DEPENDENT)"/>
    <property type="match status" value="1"/>
</dbReference>
<evidence type="ECO:0000256" key="5">
    <source>
        <dbReference type="ARBA" id="ARBA00023002"/>
    </source>
</evidence>
<evidence type="ECO:0000313" key="11">
    <source>
        <dbReference type="Proteomes" id="UP000051155"/>
    </source>
</evidence>
<dbReference type="Gene3D" id="3.50.50.60">
    <property type="entry name" value="FAD/NAD(P)-binding domain"/>
    <property type="match status" value="2"/>
</dbReference>
<dbReference type="PRINTS" id="PR00368">
    <property type="entry name" value="FADPNR"/>
</dbReference>
<sequence>MQGGTFMKVIIIGCTHAGLTAAKEILTNHPETELTIYERNNNFSFSSDGIFLYLKNQVKNLESIFTSSPSKIRQMGALVRDMHTVLNVDTQKKQIRAVDMQKGIIITDNYDKLIVATGANPRLPAIVGIDNSRVLLCKSFLQAQKIYTMAQSSQRIAIIGAGYAGVEFAESFAQKGYQVDLFQSSDQVLNNYFDVSTSEFVVKLLQKHHVNVHLNTNVTAFTEVTDLIIKLSTSSGDDFLEDMAIVCTGFIPNTRLFAKQLKMEKHGALLLNNYLQTSDPDVYAAGDCAVVHFNPTNKSIYAPLGTNAVRQGFLVSKNIYGNFYPYMGTQTTSALKLFGHNFAMTGLTLKNAKLHGLNAHSTVYQGNWRPDYMPYSEPATLSLVYNRDNRKILGLQLHSKKDLTQSVNTVSLAIQNSNTIDDLSMTDMFFQPNFDQPFNYLNIVAQTAVKHEKAAGFDNPRFTTLY</sequence>
<dbReference type="Gene3D" id="3.30.390.30">
    <property type="match status" value="1"/>
</dbReference>
<evidence type="ECO:0000313" key="10">
    <source>
        <dbReference type="EMBL" id="KRL33029.1"/>
    </source>
</evidence>
<comment type="cofactor">
    <cofactor evidence="1">
        <name>FAD</name>
        <dbReference type="ChEBI" id="CHEBI:57692"/>
    </cofactor>
</comment>
<keyword evidence="6" id="KW-0558">Oxidation</keyword>
<proteinExistence type="inferred from homology"/>
<dbReference type="InterPro" id="IPR016156">
    <property type="entry name" value="FAD/NAD-linked_Rdtase_dimer_sf"/>
</dbReference>
<keyword evidence="5" id="KW-0560">Oxidoreductase</keyword>
<evidence type="ECO:0000256" key="2">
    <source>
        <dbReference type="ARBA" id="ARBA00009130"/>
    </source>
</evidence>
<evidence type="ECO:0000256" key="6">
    <source>
        <dbReference type="ARBA" id="ARBA00023097"/>
    </source>
</evidence>
<feature type="domain" description="Pyridine nucleotide-disulphide oxidoreductase dimerisation" evidence="8">
    <location>
        <begin position="338"/>
        <end position="435"/>
    </location>
</feature>
<dbReference type="PRINTS" id="PR00411">
    <property type="entry name" value="PNDRDTASEI"/>
</dbReference>
<dbReference type="InterPro" id="IPR023753">
    <property type="entry name" value="FAD/NAD-binding_dom"/>
</dbReference>
<gene>
    <name evidence="10" type="ORF">FD20_GL002042</name>
</gene>
<name>A0A0R1PTL8_9LACO</name>
<comment type="similarity">
    <text evidence="2">Belongs to the class-III pyridine nucleotide-disulfide oxidoreductase family.</text>
</comment>
<feature type="domain" description="FAD/NAD(P)-binding" evidence="9">
    <location>
        <begin position="7"/>
        <end position="299"/>
    </location>
</feature>
<keyword evidence="11" id="KW-1185">Reference proteome</keyword>